<evidence type="ECO:0000313" key="1">
    <source>
        <dbReference type="EMBL" id="KAH0959646.1"/>
    </source>
</evidence>
<accession>A0A9P8SG37</accession>
<sequence>MHSTFLEQIFLPLQGVFTASPHGRPIYNTVAATSNSSRANRKRIEGITQDRLQMPRMVASNFEAYDENAALFWDQPAESLPAY</sequence>
<reference evidence="1" key="1">
    <citation type="submission" date="2021-09" db="EMBL/GenBank/DDBJ databases">
        <title>A high-quality genome of the endoparasitic fungus Hirsutella rhossiliensis with a comparison of Hirsutella genomes reveals transposable elements contributing to genome size variation.</title>
        <authorList>
            <person name="Lin R."/>
            <person name="Jiao Y."/>
            <person name="Sun X."/>
            <person name="Ling J."/>
            <person name="Xie B."/>
            <person name="Cheng X."/>
        </authorList>
    </citation>
    <scope>NUCLEOTIDE SEQUENCE</scope>
    <source>
        <strain evidence="1">HR02</strain>
    </source>
</reference>
<proteinExistence type="predicted"/>
<dbReference type="Proteomes" id="UP000824596">
    <property type="component" value="Unassembled WGS sequence"/>
</dbReference>
<organism evidence="1 2">
    <name type="scientific">Hirsutella rhossiliensis</name>
    <dbReference type="NCBI Taxonomy" id="111463"/>
    <lineage>
        <taxon>Eukaryota</taxon>
        <taxon>Fungi</taxon>
        <taxon>Dikarya</taxon>
        <taxon>Ascomycota</taxon>
        <taxon>Pezizomycotina</taxon>
        <taxon>Sordariomycetes</taxon>
        <taxon>Hypocreomycetidae</taxon>
        <taxon>Hypocreales</taxon>
        <taxon>Ophiocordycipitaceae</taxon>
        <taxon>Hirsutella</taxon>
    </lineage>
</organism>
<keyword evidence="2" id="KW-1185">Reference proteome</keyword>
<comment type="caution">
    <text evidence="1">The sequence shown here is derived from an EMBL/GenBank/DDBJ whole genome shotgun (WGS) entry which is preliminary data.</text>
</comment>
<name>A0A9P8SG37_9HYPO</name>
<gene>
    <name evidence="1" type="ORF">HRG_09428</name>
</gene>
<protein>
    <submittedName>
        <fullName evidence="1">Uncharacterized protein</fullName>
    </submittedName>
</protein>
<dbReference type="EMBL" id="JAIZPD010000012">
    <property type="protein sequence ID" value="KAH0959646.1"/>
    <property type="molecule type" value="Genomic_DNA"/>
</dbReference>
<dbReference type="RefSeq" id="XP_044717159.1">
    <property type="nucleotide sequence ID" value="XM_044867899.1"/>
</dbReference>
<evidence type="ECO:0000313" key="2">
    <source>
        <dbReference type="Proteomes" id="UP000824596"/>
    </source>
</evidence>
<dbReference type="AlphaFoldDB" id="A0A9P8SG37"/>
<dbReference type="GeneID" id="68358557"/>